<evidence type="ECO:0008006" key="8">
    <source>
        <dbReference type="Google" id="ProtNLM"/>
    </source>
</evidence>
<dbReference type="EMBL" id="QEAO01000001">
    <property type="protein sequence ID" value="TPX38265.1"/>
    <property type="molecule type" value="Genomic_DNA"/>
</dbReference>
<feature type="compositionally biased region" description="Low complexity" evidence="5">
    <location>
        <begin position="448"/>
        <end position="460"/>
    </location>
</feature>
<protein>
    <recommendedName>
        <fullName evidence="8">Mitochondrial carrier domain-containing protein</fullName>
    </recommendedName>
</protein>
<evidence type="ECO:0000313" key="6">
    <source>
        <dbReference type="EMBL" id="TPX38265.1"/>
    </source>
</evidence>
<evidence type="ECO:0000256" key="2">
    <source>
        <dbReference type="ARBA" id="ARBA00022692"/>
    </source>
</evidence>
<organism evidence="6 7">
    <name type="scientific">Synchytrium microbalum</name>
    <dbReference type="NCBI Taxonomy" id="1806994"/>
    <lineage>
        <taxon>Eukaryota</taxon>
        <taxon>Fungi</taxon>
        <taxon>Fungi incertae sedis</taxon>
        <taxon>Chytridiomycota</taxon>
        <taxon>Chytridiomycota incertae sedis</taxon>
        <taxon>Chytridiomycetes</taxon>
        <taxon>Synchytriales</taxon>
        <taxon>Synchytriaceae</taxon>
        <taxon>Synchytrium</taxon>
    </lineage>
</organism>
<reference evidence="6 7" key="1">
    <citation type="journal article" date="2019" name="Sci. Rep.">
        <title>Comparative genomics of chytrid fungi reveal insights into the obligate biotrophic and pathogenic lifestyle of Synchytrium endobioticum.</title>
        <authorList>
            <person name="van de Vossenberg B.T.L.H."/>
            <person name="Warris S."/>
            <person name="Nguyen H.D.T."/>
            <person name="van Gent-Pelzer M.P.E."/>
            <person name="Joly D.L."/>
            <person name="van de Geest H.C."/>
            <person name="Bonants P.J.M."/>
            <person name="Smith D.S."/>
            <person name="Levesque C.A."/>
            <person name="van der Lee T.A.J."/>
        </authorList>
    </citation>
    <scope>NUCLEOTIDE SEQUENCE [LARGE SCALE GENOMIC DNA]</scope>
    <source>
        <strain evidence="6 7">JEL517</strain>
    </source>
</reference>
<sequence length="553" mass="61772">MPQDPYLPLVSSLLNQLDLTRFFYTIPSSSADRALRYTEEEINASNAIGHGYTLSTSSTDFSGLALQHYTLAVILSPLQVAEILSQVQYWKRPDRNTASSPEEEELPLGAEAASFYNDEDGVSVIASESRHLYHPRLARLQDGLVENWKHIVHHPDEGWTALLKGHVTGFIEYMAFSVLQPAVEETLNDVFDVYDDVHPITLTVSHVIVGGILSPLELIKTRIIVQSSPSNRKKYHNPIHAASTIVHEENGTLSTLYSTRHLFPSITLHALRPLLRYISTTVMESNMGLSWEYTPIFYLFSRLAFLGAETLVMTPLEFAKRRLECQRLGGRNVGYYGSRGSQYGGGSQAGGGSQYGTPNPLEEWTTPIPTDNVSMQYAMPFDAAVDLAPFRYRGMLDVIYTVVATESATYKRKRVRRRTYSGTSFVGLHSDGEWTQVRRLSPSRPPSNTATTTNNNINNLNQQLNDPWNSTRSINTTTQPASSAIRGIDNVARPIDAISETGTQVVIETWSSWISKLGGGVKTLYRGFWPRYVQSIIIYGFEAMNKAAEDDLF</sequence>
<keyword evidence="2" id="KW-0812">Transmembrane</keyword>
<comment type="subcellular location">
    <subcellularLocation>
        <location evidence="1">Membrane</location>
    </subcellularLocation>
</comment>
<dbReference type="AlphaFoldDB" id="A0A507CK50"/>
<keyword evidence="4" id="KW-0472">Membrane</keyword>
<comment type="caution">
    <text evidence="6">The sequence shown here is derived from an EMBL/GenBank/DDBJ whole genome shotgun (WGS) entry which is preliminary data.</text>
</comment>
<dbReference type="InterPro" id="IPR023395">
    <property type="entry name" value="MCP_dom_sf"/>
</dbReference>
<feature type="region of interest" description="Disordered" evidence="5">
    <location>
        <begin position="438"/>
        <end position="460"/>
    </location>
</feature>
<evidence type="ECO:0000256" key="3">
    <source>
        <dbReference type="ARBA" id="ARBA00022989"/>
    </source>
</evidence>
<dbReference type="RefSeq" id="XP_031027979.1">
    <property type="nucleotide sequence ID" value="XM_031165983.1"/>
</dbReference>
<dbReference type="Proteomes" id="UP000319731">
    <property type="component" value="Unassembled WGS sequence"/>
</dbReference>
<keyword evidence="7" id="KW-1185">Reference proteome</keyword>
<evidence type="ECO:0000313" key="7">
    <source>
        <dbReference type="Proteomes" id="UP000319731"/>
    </source>
</evidence>
<dbReference type="Gene3D" id="1.50.40.10">
    <property type="entry name" value="Mitochondrial carrier domain"/>
    <property type="match status" value="1"/>
</dbReference>
<dbReference type="SUPFAM" id="SSF103506">
    <property type="entry name" value="Mitochondrial carrier"/>
    <property type="match status" value="1"/>
</dbReference>
<evidence type="ECO:0000256" key="4">
    <source>
        <dbReference type="ARBA" id="ARBA00023136"/>
    </source>
</evidence>
<dbReference type="GO" id="GO:0016020">
    <property type="term" value="C:membrane"/>
    <property type="evidence" value="ECO:0007669"/>
    <property type="project" value="UniProtKB-SubCell"/>
</dbReference>
<proteinExistence type="predicted"/>
<evidence type="ECO:0000256" key="5">
    <source>
        <dbReference type="SAM" id="MobiDB-lite"/>
    </source>
</evidence>
<dbReference type="GeneID" id="42001280"/>
<accession>A0A507CK50</accession>
<dbReference type="OrthoDB" id="77989at2759"/>
<name>A0A507CK50_9FUNG</name>
<gene>
    <name evidence="6" type="ORF">SmJEL517_g00053</name>
</gene>
<keyword evidence="3" id="KW-1133">Transmembrane helix</keyword>
<evidence type="ECO:0000256" key="1">
    <source>
        <dbReference type="ARBA" id="ARBA00004370"/>
    </source>
</evidence>